<keyword evidence="3 6" id="KW-0812">Transmembrane</keyword>
<comment type="caution">
    <text evidence="8">The sequence shown here is derived from an EMBL/GenBank/DDBJ whole genome shotgun (WGS) entry which is preliminary data.</text>
</comment>
<reference evidence="8" key="1">
    <citation type="journal article" date="2020" name="mSystems">
        <title>Genome- and Community-Level Interaction Insights into Carbon Utilization and Element Cycling Functions of Hydrothermarchaeota in Hydrothermal Sediment.</title>
        <authorList>
            <person name="Zhou Z."/>
            <person name="Liu Y."/>
            <person name="Xu W."/>
            <person name="Pan J."/>
            <person name="Luo Z.H."/>
            <person name="Li M."/>
        </authorList>
    </citation>
    <scope>NUCLEOTIDE SEQUENCE [LARGE SCALE GENOMIC DNA]</scope>
    <source>
        <strain evidence="8">SpSt-648</strain>
    </source>
</reference>
<proteinExistence type="inferred from homology"/>
<comment type="similarity">
    <text evidence="2">Belongs to the GtrA family.</text>
</comment>
<gene>
    <name evidence="8" type="ORF">ENU20_00685</name>
</gene>
<evidence type="ECO:0000256" key="6">
    <source>
        <dbReference type="SAM" id="Phobius"/>
    </source>
</evidence>
<evidence type="ECO:0000313" key="8">
    <source>
        <dbReference type="EMBL" id="HGQ73582.1"/>
    </source>
</evidence>
<accession>A0A7C4JLD0</accession>
<dbReference type="PANTHER" id="PTHR38459:SF1">
    <property type="entry name" value="PROPHAGE BACTOPRENOL-LINKED GLUCOSE TRANSLOCASE HOMOLOG"/>
    <property type="match status" value="1"/>
</dbReference>
<feature type="transmembrane region" description="Helical" evidence="6">
    <location>
        <begin position="259"/>
        <end position="278"/>
    </location>
</feature>
<comment type="subcellular location">
    <subcellularLocation>
        <location evidence="1">Membrane</location>
        <topology evidence="1">Multi-pass membrane protein</topology>
    </subcellularLocation>
</comment>
<dbReference type="GO" id="GO:0000271">
    <property type="term" value="P:polysaccharide biosynthetic process"/>
    <property type="evidence" value="ECO:0007669"/>
    <property type="project" value="InterPro"/>
</dbReference>
<evidence type="ECO:0000259" key="7">
    <source>
        <dbReference type="Pfam" id="PF04138"/>
    </source>
</evidence>
<dbReference type="PANTHER" id="PTHR38459">
    <property type="entry name" value="PROPHAGE BACTOPRENOL-LINKED GLUCOSE TRANSLOCASE HOMOLOG"/>
    <property type="match status" value="1"/>
</dbReference>
<dbReference type="GO" id="GO:0005886">
    <property type="term" value="C:plasma membrane"/>
    <property type="evidence" value="ECO:0007669"/>
    <property type="project" value="TreeGrafter"/>
</dbReference>
<dbReference type="AlphaFoldDB" id="A0A7C4JLD0"/>
<evidence type="ECO:0000256" key="5">
    <source>
        <dbReference type="ARBA" id="ARBA00023136"/>
    </source>
</evidence>
<protein>
    <submittedName>
        <fullName evidence="8">GtrA family protein</fullName>
    </submittedName>
</protein>
<dbReference type="InterPro" id="IPR007267">
    <property type="entry name" value="GtrA_DPMS_TM"/>
</dbReference>
<feature type="transmembrane region" description="Helical" evidence="6">
    <location>
        <begin position="190"/>
        <end position="210"/>
    </location>
</feature>
<evidence type="ECO:0000256" key="2">
    <source>
        <dbReference type="ARBA" id="ARBA00009399"/>
    </source>
</evidence>
<evidence type="ECO:0000256" key="4">
    <source>
        <dbReference type="ARBA" id="ARBA00022989"/>
    </source>
</evidence>
<keyword evidence="4 6" id="KW-1133">Transmembrane helix</keyword>
<feature type="transmembrane region" description="Helical" evidence="6">
    <location>
        <begin position="231"/>
        <end position="253"/>
    </location>
</feature>
<feature type="domain" description="GtrA/DPMS transmembrane" evidence="7">
    <location>
        <begin position="158"/>
        <end position="284"/>
    </location>
</feature>
<evidence type="ECO:0000256" key="3">
    <source>
        <dbReference type="ARBA" id="ARBA00022692"/>
    </source>
</evidence>
<name>A0A7C4JLD0_STAMA</name>
<dbReference type="InterPro" id="IPR051401">
    <property type="entry name" value="GtrA_CellWall_Glycosyl"/>
</dbReference>
<feature type="transmembrane region" description="Helical" evidence="6">
    <location>
        <begin position="156"/>
        <end position="178"/>
    </location>
</feature>
<dbReference type="Pfam" id="PF04138">
    <property type="entry name" value="GtrA_DPMS_TM"/>
    <property type="match status" value="1"/>
</dbReference>
<sequence>MNIQNTGLENIRVLCIETEFSKRYGLKNNSCSIGKLGEIKEIYRGGHKGRFLIVLDVFSDRIRYMVNIVKHRGSRKIVFVLKPGISRKYFKRYMRNPLDNITGLEYSIGFYIDSTLSNPEEPERSFVKLRFDDYLKIITTRIPKLMGLIVVKTLRILKFLIVGTTGYVINVTSAYILMHFLIHIFGRARASILVALLAIEISINWNYMLHEKWTFRDVPRLKSMEAYVKRWFEYHIVSIGSIITQTLSVYMLTGIMSKPLIISITIGVILGFSLNYLLSRKLVWGVSFEYR</sequence>
<evidence type="ECO:0000256" key="1">
    <source>
        <dbReference type="ARBA" id="ARBA00004141"/>
    </source>
</evidence>
<keyword evidence="5 6" id="KW-0472">Membrane</keyword>
<organism evidence="8">
    <name type="scientific">Staphylothermus marinus</name>
    <dbReference type="NCBI Taxonomy" id="2280"/>
    <lineage>
        <taxon>Archaea</taxon>
        <taxon>Thermoproteota</taxon>
        <taxon>Thermoprotei</taxon>
        <taxon>Desulfurococcales</taxon>
        <taxon>Desulfurococcaceae</taxon>
        <taxon>Staphylothermus</taxon>
    </lineage>
</organism>
<dbReference type="EMBL" id="DTBP01000010">
    <property type="protein sequence ID" value="HGQ73582.1"/>
    <property type="molecule type" value="Genomic_DNA"/>
</dbReference>